<dbReference type="AlphaFoldDB" id="A0A917ZJS8"/>
<gene>
    <name evidence="3" type="ORF">GCM10011348_28530</name>
</gene>
<keyword evidence="4" id="KW-1185">Reference proteome</keyword>
<dbReference type="InterPro" id="IPR036390">
    <property type="entry name" value="WH_DNA-bd_sf"/>
</dbReference>
<dbReference type="Proteomes" id="UP000599578">
    <property type="component" value="Unassembled WGS sequence"/>
</dbReference>
<dbReference type="RefSeq" id="WP_188861295.1">
    <property type="nucleotide sequence ID" value="NZ_BMLT01000007.1"/>
</dbReference>
<proteinExistence type="inferred from homology"/>
<name>A0A917ZJS8_9GAMM</name>
<dbReference type="GO" id="GO:0006270">
    <property type="term" value="P:DNA replication initiation"/>
    <property type="evidence" value="ECO:0007669"/>
    <property type="project" value="InterPro"/>
</dbReference>
<dbReference type="EMBL" id="BMLT01000007">
    <property type="protein sequence ID" value="GGO83812.1"/>
    <property type="molecule type" value="Genomic_DNA"/>
</dbReference>
<protein>
    <recommendedName>
        <fullName evidence="2">Initiator Rep protein WH1 domain-containing protein</fullName>
    </recommendedName>
</protein>
<evidence type="ECO:0000259" key="2">
    <source>
        <dbReference type="Pfam" id="PF01051"/>
    </source>
</evidence>
<evidence type="ECO:0000313" key="3">
    <source>
        <dbReference type="EMBL" id="GGO83812.1"/>
    </source>
</evidence>
<evidence type="ECO:0000313" key="4">
    <source>
        <dbReference type="Proteomes" id="UP000599578"/>
    </source>
</evidence>
<dbReference type="InterPro" id="IPR000525">
    <property type="entry name" value="Initiator_Rep_WH1"/>
</dbReference>
<dbReference type="Gene3D" id="1.10.10.10">
    <property type="entry name" value="Winged helix-like DNA-binding domain superfamily/Winged helix DNA-binding domain"/>
    <property type="match status" value="2"/>
</dbReference>
<dbReference type="SUPFAM" id="SSF46785">
    <property type="entry name" value="Winged helix' DNA-binding domain"/>
    <property type="match status" value="2"/>
</dbReference>
<comment type="similarity">
    <text evidence="1">Belongs to the initiator RepB protein family.</text>
</comment>
<dbReference type="Pfam" id="PF01051">
    <property type="entry name" value="Rep3_N"/>
    <property type="match status" value="1"/>
</dbReference>
<evidence type="ECO:0000256" key="1">
    <source>
        <dbReference type="ARBA" id="ARBA00038283"/>
    </source>
</evidence>
<dbReference type="GO" id="GO:0003887">
    <property type="term" value="F:DNA-directed DNA polymerase activity"/>
    <property type="evidence" value="ECO:0007669"/>
    <property type="project" value="InterPro"/>
</dbReference>
<dbReference type="InterPro" id="IPR036388">
    <property type="entry name" value="WH-like_DNA-bd_sf"/>
</dbReference>
<comment type="caution">
    <text evidence="3">The sequence shown here is derived from an EMBL/GenBank/DDBJ whole genome shotgun (WGS) entry which is preliminary data.</text>
</comment>
<dbReference type="Pfam" id="PF21205">
    <property type="entry name" value="Rep3_C"/>
    <property type="match status" value="1"/>
</dbReference>
<accession>A0A917ZJS8</accession>
<reference evidence="3 4" key="1">
    <citation type="journal article" date="2014" name="Int. J. Syst. Evol. Microbiol.">
        <title>Complete genome sequence of Corynebacterium casei LMG S-19264T (=DSM 44701T), isolated from a smear-ripened cheese.</title>
        <authorList>
            <consortium name="US DOE Joint Genome Institute (JGI-PGF)"/>
            <person name="Walter F."/>
            <person name="Albersmeier A."/>
            <person name="Kalinowski J."/>
            <person name="Ruckert C."/>
        </authorList>
    </citation>
    <scope>NUCLEOTIDE SEQUENCE [LARGE SCALE GENOMIC DNA]</scope>
    <source>
        <strain evidence="3 4">CGMCC 1.7286</strain>
    </source>
</reference>
<organism evidence="3 4">
    <name type="scientific">Marinobacterium nitratireducens</name>
    <dbReference type="NCBI Taxonomy" id="518897"/>
    <lineage>
        <taxon>Bacteria</taxon>
        <taxon>Pseudomonadati</taxon>
        <taxon>Pseudomonadota</taxon>
        <taxon>Gammaproteobacteria</taxon>
        <taxon>Oceanospirillales</taxon>
        <taxon>Oceanospirillaceae</taxon>
        <taxon>Marinobacterium</taxon>
    </lineage>
</organism>
<sequence length="462" mass="52734">MDDGLRVLSGELVEDENIPEAIQVQSDMFEQELHDQKSALVYKRNEIIHGHFSMRTLALKTFSCVLSKLDPRSTEFHPVNFSRTELARLVKITRQSMYELVDDLTTELQQAVVKVPYIDKDWEEALRAERIAAQREGRKVRNIPKPTGGDSYVKVNLFQKAAYNAEANLITFVFNERLKDYLIDLRGNFTYYQLNSVITMSSGHAIRLYEILRAALSLKAVASGVYVAYKTIPYSELRDMLNIAPSAYPRFSLFERDVLRKAQKQMDGGDLTFTYTLPDRTTPKSRAPVKSIRFKISATQIQPNGDDVAADDWKLLLIQTFTPAALTKLRSTYSEECLKRNVNYYQDQVADGQTVSKVSGWLRKAFKDDYAGIAALRAGVHVKEAMQADFIKDQLLKLWPTLPQDDQDDFLANGFESECIEILYQGYRTLKANRAKTEAKRDAKQKRADVSASIMDIKDTDW</sequence>
<feature type="domain" description="Initiator Rep protein WH1" evidence="2">
    <location>
        <begin position="41"/>
        <end position="212"/>
    </location>
</feature>